<keyword evidence="1" id="KW-0472">Membrane</keyword>
<name>A0A158SZX3_HAEIF</name>
<dbReference type="PATRIC" id="fig|727.582.peg.1886"/>
<evidence type="ECO:0000313" key="2">
    <source>
        <dbReference type="EMBL" id="KIS36417.1"/>
    </source>
</evidence>
<reference evidence="2 3" key="1">
    <citation type="submission" date="2014-05" db="EMBL/GenBank/DDBJ databases">
        <title>Methylome analysis of the phasevarions of Haemophilus influenzae.</title>
        <authorList>
            <person name="Atack J.M."/>
            <person name="Fox K.L."/>
            <person name="Power P.M."/>
            <person name="Clark T."/>
            <person name="Jurcisek J."/>
            <person name="Korlach J."/>
            <person name="Bakaletz L.O."/>
            <person name="Jennings M.P."/>
        </authorList>
    </citation>
    <scope>NUCLEOTIDE SEQUENCE [LARGE SCALE GENOMIC DNA]</scope>
    <source>
        <strain evidence="2 3">1209</strain>
    </source>
</reference>
<dbReference type="EMBL" id="JMQP01000002">
    <property type="protein sequence ID" value="KIS36417.1"/>
    <property type="molecule type" value="Genomic_DNA"/>
</dbReference>
<comment type="caution">
    <text evidence="2">The sequence shown here is derived from an EMBL/GenBank/DDBJ whole genome shotgun (WGS) entry which is preliminary data.</text>
</comment>
<evidence type="ECO:0000313" key="3">
    <source>
        <dbReference type="Proteomes" id="UP000050700"/>
    </source>
</evidence>
<sequence>MSKGGSTKIVRQLPLSGYFVDPEFVNHTKDKNMTKFMIKLVIIILLCLLLKSSTGY</sequence>
<protein>
    <submittedName>
        <fullName evidence="2">Uncharacterized protein</fullName>
    </submittedName>
</protein>
<dbReference type="AlphaFoldDB" id="A0A158SZX3"/>
<gene>
    <name evidence="2" type="ORF">NTHI1209_02067</name>
</gene>
<proteinExistence type="predicted"/>
<evidence type="ECO:0000256" key="1">
    <source>
        <dbReference type="SAM" id="Phobius"/>
    </source>
</evidence>
<keyword evidence="1" id="KW-0812">Transmembrane</keyword>
<feature type="transmembrane region" description="Helical" evidence="1">
    <location>
        <begin position="36"/>
        <end position="54"/>
    </location>
</feature>
<dbReference type="Proteomes" id="UP000050700">
    <property type="component" value="Unassembled WGS sequence"/>
</dbReference>
<accession>A0A158SZX3</accession>
<keyword evidence="1" id="KW-1133">Transmembrane helix</keyword>
<organism evidence="2 3">
    <name type="scientific">Haemophilus influenzae</name>
    <dbReference type="NCBI Taxonomy" id="727"/>
    <lineage>
        <taxon>Bacteria</taxon>
        <taxon>Pseudomonadati</taxon>
        <taxon>Pseudomonadota</taxon>
        <taxon>Gammaproteobacteria</taxon>
        <taxon>Pasteurellales</taxon>
        <taxon>Pasteurellaceae</taxon>
        <taxon>Haemophilus</taxon>
    </lineage>
</organism>